<evidence type="ECO:0000313" key="1">
    <source>
        <dbReference type="EMBL" id="JAD38533.1"/>
    </source>
</evidence>
<reference evidence="1" key="2">
    <citation type="journal article" date="2015" name="Data Brief">
        <title>Shoot transcriptome of the giant reed, Arundo donax.</title>
        <authorList>
            <person name="Barrero R.A."/>
            <person name="Guerrero F.D."/>
            <person name="Moolhuijzen P."/>
            <person name="Goolsby J.A."/>
            <person name="Tidwell J."/>
            <person name="Bellgard S.E."/>
            <person name="Bellgard M.I."/>
        </authorList>
    </citation>
    <scope>NUCLEOTIDE SEQUENCE</scope>
    <source>
        <tissue evidence="1">Shoot tissue taken approximately 20 cm above the soil surface</tissue>
    </source>
</reference>
<name>A0A0A8ZLF4_ARUDO</name>
<proteinExistence type="predicted"/>
<accession>A0A0A8ZLF4</accession>
<reference evidence="1" key="1">
    <citation type="submission" date="2014-09" db="EMBL/GenBank/DDBJ databases">
        <authorList>
            <person name="Magalhaes I.L.F."/>
            <person name="Oliveira U."/>
            <person name="Santos F.R."/>
            <person name="Vidigal T.H.D.A."/>
            <person name="Brescovit A.D."/>
            <person name="Santos A.J."/>
        </authorList>
    </citation>
    <scope>NUCLEOTIDE SEQUENCE</scope>
    <source>
        <tissue evidence="1">Shoot tissue taken approximately 20 cm above the soil surface</tissue>
    </source>
</reference>
<protein>
    <submittedName>
        <fullName evidence="1">Uncharacterized protein</fullName>
    </submittedName>
</protein>
<organism evidence="1">
    <name type="scientific">Arundo donax</name>
    <name type="common">Giant reed</name>
    <name type="synonym">Donax arundinaceus</name>
    <dbReference type="NCBI Taxonomy" id="35708"/>
    <lineage>
        <taxon>Eukaryota</taxon>
        <taxon>Viridiplantae</taxon>
        <taxon>Streptophyta</taxon>
        <taxon>Embryophyta</taxon>
        <taxon>Tracheophyta</taxon>
        <taxon>Spermatophyta</taxon>
        <taxon>Magnoliopsida</taxon>
        <taxon>Liliopsida</taxon>
        <taxon>Poales</taxon>
        <taxon>Poaceae</taxon>
        <taxon>PACMAD clade</taxon>
        <taxon>Arundinoideae</taxon>
        <taxon>Arundineae</taxon>
        <taxon>Arundo</taxon>
    </lineage>
</organism>
<dbReference type="AlphaFoldDB" id="A0A0A8ZLF4"/>
<sequence>MSGVATEAVYMDKFIYMHESQIRRTSCRTF</sequence>
<dbReference type="EMBL" id="GBRH01259362">
    <property type="protein sequence ID" value="JAD38533.1"/>
    <property type="molecule type" value="Transcribed_RNA"/>
</dbReference>